<evidence type="ECO:0000256" key="1">
    <source>
        <dbReference type="PROSITE-ProRule" id="PRU00409"/>
    </source>
</evidence>
<keyword evidence="1" id="KW-0547">Nucleotide-binding</keyword>
<evidence type="ECO:0000313" key="3">
    <source>
        <dbReference type="EMBL" id="PIR74874.1"/>
    </source>
</evidence>
<comment type="caution">
    <text evidence="3">The sequence shown here is derived from an EMBL/GenBank/DDBJ whole genome shotgun (WGS) entry which is preliminary data.</text>
</comment>
<evidence type="ECO:0000259" key="2">
    <source>
        <dbReference type="PROSITE" id="PS50975"/>
    </source>
</evidence>
<gene>
    <name evidence="3" type="ORF">COU35_00175</name>
</gene>
<sequence>MKALYQHIADNPLVYINLDVERAAQLDLGAPGYYIIANNTEYARQLAEGRTNIVLVDEGRILSSRELLEHPRTEAFLAMVQTQHEKAPGIVVFKNIPQIEAYCTQKGWHLLNPESALIARVEEKISQIEWLGELARFLPPHTVSTVKEIVWPGKPFILQFNASHTGNDTFLIESETGLTELSAKFPERVARTFSYITGSTITSNNVVTPRGTLVGSVSYQITGLAPFTDRPFATVGNDWKLASKLLSVKNAEQFTTMVKEIGDKLHADGYLGAFGIDVVLDSQSQKLYLIEINARQPASVPTESFLQSKQDPAGTTIFEAHLAALCGLPIDVPVTHIEDGAQIISRVTETVNSVTPQAMDALTKIDGLTLIPSPGTTPGGEILRIRSEHGLMKAHGELNELGTRIQAIL</sequence>
<dbReference type="GO" id="GO:0005524">
    <property type="term" value="F:ATP binding"/>
    <property type="evidence" value="ECO:0007669"/>
    <property type="project" value="UniProtKB-UniRule"/>
</dbReference>
<dbReference type="AlphaFoldDB" id="A0A2H0TRU5"/>
<evidence type="ECO:0000313" key="4">
    <source>
        <dbReference type="Proteomes" id="UP000230154"/>
    </source>
</evidence>
<dbReference type="PROSITE" id="PS50975">
    <property type="entry name" value="ATP_GRASP"/>
    <property type="match status" value="1"/>
</dbReference>
<reference evidence="4" key="1">
    <citation type="submission" date="2017-09" db="EMBL/GenBank/DDBJ databases">
        <title>Depth-based differentiation of microbial function through sediment-hosted aquifers and enrichment of novel symbionts in the deep terrestrial subsurface.</title>
        <authorList>
            <person name="Probst A.J."/>
            <person name="Ladd B."/>
            <person name="Jarett J.K."/>
            <person name="Geller-Mcgrath D.E."/>
            <person name="Sieber C.M.K."/>
            <person name="Emerson J.B."/>
            <person name="Anantharaman K."/>
            <person name="Thomas B.C."/>
            <person name="Malmstrom R."/>
            <person name="Stieglmeier M."/>
            <person name="Klingl A."/>
            <person name="Woyke T."/>
            <person name="Ryan C.M."/>
            <person name="Banfield J.F."/>
        </authorList>
    </citation>
    <scope>NUCLEOTIDE SEQUENCE [LARGE SCALE GENOMIC DNA]</scope>
</reference>
<dbReference type="SUPFAM" id="SSF56059">
    <property type="entry name" value="Glutathione synthetase ATP-binding domain-like"/>
    <property type="match status" value="2"/>
</dbReference>
<organism evidence="3 4">
    <name type="scientific">Candidatus Magasanikbacteria bacterium CG10_big_fil_rev_8_21_14_0_10_47_10</name>
    <dbReference type="NCBI Taxonomy" id="1974652"/>
    <lineage>
        <taxon>Bacteria</taxon>
        <taxon>Candidatus Magasanikiibacteriota</taxon>
    </lineage>
</organism>
<keyword evidence="1" id="KW-0067">ATP-binding</keyword>
<name>A0A2H0TRU5_9BACT</name>
<dbReference type="Gene3D" id="3.30.470.20">
    <property type="entry name" value="ATP-grasp fold, B domain"/>
    <property type="match status" value="1"/>
</dbReference>
<dbReference type="InterPro" id="IPR011761">
    <property type="entry name" value="ATP-grasp"/>
</dbReference>
<protein>
    <recommendedName>
        <fullName evidence="2">ATP-grasp domain-containing protein</fullName>
    </recommendedName>
</protein>
<accession>A0A2H0TRU5</accession>
<feature type="domain" description="ATP-grasp" evidence="2">
    <location>
        <begin position="269"/>
        <end position="326"/>
    </location>
</feature>
<dbReference type="Proteomes" id="UP000230154">
    <property type="component" value="Unassembled WGS sequence"/>
</dbReference>
<proteinExistence type="predicted"/>
<dbReference type="GO" id="GO:0046872">
    <property type="term" value="F:metal ion binding"/>
    <property type="evidence" value="ECO:0007669"/>
    <property type="project" value="InterPro"/>
</dbReference>
<dbReference type="EMBL" id="PFCB01000002">
    <property type="protein sequence ID" value="PIR74874.1"/>
    <property type="molecule type" value="Genomic_DNA"/>
</dbReference>